<sequence length="412" mass="45627">MGADSSKQGGKVLSTKPPPPVHQQQEPPYPGPPAQYQFVNTQVMISTQLTFSFSQSPMVTSNIDQYYPALAAQYQEGYRLLSFYKIPGQQQHQGLFNPSVALSFQGIFCRYPSVPPRERWQLRIEKSVLQLQRVYTGIISFSNNQTIMSDTSHLLQSIARNTQDGGRLVCIEMTGQQQQQNFGMAMRGVSPMMGVDLFFEVPETPTPEKYVYNCVSVPIGVTIQMGFRPVPQVHCDWIGALAQNLGQGWRLIEIFMDMTTHTQAHGFSGQSTLNSMWMFEKPVSRMNDPRPVYQGTVVDHQIEIKAGFGGSRTSANWEPVIQDMGNKGWELACILETPDTKLVGMTTVVQTCKLFFQRPLLLQQGFQGAAPPPYDAAVGGQGYDQGHGDAAPPPPPAGFNVATPPPPEKMGY</sequence>
<evidence type="ECO:0000313" key="2">
    <source>
        <dbReference type="EMBL" id="KAK7096691.1"/>
    </source>
</evidence>
<dbReference type="Proteomes" id="UP001374579">
    <property type="component" value="Unassembled WGS sequence"/>
</dbReference>
<protein>
    <submittedName>
        <fullName evidence="2">Uncharacterized protein</fullName>
    </submittedName>
</protein>
<accession>A0AAN9G625</accession>
<feature type="compositionally biased region" description="Pro residues" evidence="1">
    <location>
        <begin position="391"/>
        <end position="412"/>
    </location>
</feature>
<keyword evidence="3" id="KW-1185">Reference proteome</keyword>
<dbReference type="AlphaFoldDB" id="A0AAN9G625"/>
<organism evidence="2 3">
    <name type="scientific">Littorina saxatilis</name>
    <dbReference type="NCBI Taxonomy" id="31220"/>
    <lineage>
        <taxon>Eukaryota</taxon>
        <taxon>Metazoa</taxon>
        <taxon>Spiralia</taxon>
        <taxon>Lophotrochozoa</taxon>
        <taxon>Mollusca</taxon>
        <taxon>Gastropoda</taxon>
        <taxon>Caenogastropoda</taxon>
        <taxon>Littorinimorpha</taxon>
        <taxon>Littorinoidea</taxon>
        <taxon>Littorinidae</taxon>
        <taxon>Littorina</taxon>
    </lineage>
</organism>
<name>A0AAN9G625_9CAEN</name>
<feature type="region of interest" description="Disordered" evidence="1">
    <location>
        <begin position="1"/>
        <end position="32"/>
    </location>
</feature>
<dbReference type="EMBL" id="JBAMIC010000013">
    <property type="protein sequence ID" value="KAK7096691.1"/>
    <property type="molecule type" value="Genomic_DNA"/>
</dbReference>
<proteinExistence type="predicted"/>
<feature type="region of interest" description="Disordered" evidence="1">
    <location>
        <begin position="373"/>
        <end position="412"/>
    </location>
</feature>
<feature type="compositionally biased region" description="Pro residues" evidence="1">
    <location>
        <begin position="16"/>
        <end position="32"/>
    </location>
</feature>
<comment type="caution">
    <text evidence="2">The sequence shown here is derived from an EMBL/GenBank/DDBJ whole genome shotgun (WGS) entry which is preliminary data.</text>
</comment>
<evidence type="ECO:0000256" key="1">
    <source>
        <dbReference type="SAM" id="MobiDB-lite"/>
    </source>
</evidence>
<gene>
    <name evidence="2" type="ORF">V1264_003766</name>
</gene>
<evidence type="ECO:0000313" key="3">
    <source>
        <dbReference type="Proteomes" id="UP001374579"/>
    </source>
</evidence>
<reference evidence="2 3" key="1">
    <citation type="submission" date="2024-02" db="EMBL/GenBank/DDBJ databases">
        <title>Chromosome-scale genome assembly of the rough periwinkle Littorina saxatilis.</title>
        <authorList>
            <person name="De Jode A."/>
            <person name="Faria R."/>
            <person name="Formenti G."/>
            <person name="Sims Y."/>
            <person name="Smith T.P."/>
            <person name="Tracey A."/>
            <person name="Wood J.M.D."/>
            <person name="Zagrodzka Z.B."/>
            <person name="Johannesson K."/>
            <person name="Butlin R.K."/>
            <person name="Leder E.H."/>
        </authorList>
    </citation>
    <scope>NUCLEOTIDE SEQUENCE [LARGE SCALE GENOMIC DNA]</scope>
    <source>
        <strain evidence="2">Snail1</strain>
        <tissue evidence="2">Muscle</tissue>
    </source>
</reference>